<gene>
    <name evidence="2" type="ORF">SORBI_3002G190750</name>
</gene>
<evidence type="ECO:0000313" key="2">
    <source>
        <dbReference type="EMBL" id="OQU89446.1"/>
    </source>
</evidence>
<proteinExistence type="predicted"/>
<organism evidence="2 3">
    <name type="scientific">Sorghum bicolor</name>
    <name type="common">Sorghum</name>
    <name type="synonym">Sorghum vulgare</name>
    <dbReference type="NCBI Taxonomy" id="4558"/>
    <lineage>
        <taxon>Eukaryota</taxon>
        <taxon>Viridiplantae</taxon>
        <taxon>Streptophyta</taxon>
        <taxon>Embryophyta</taxon>
        <taxon>Tracheophyta</taxon>
        <taxon>Spermatophyta</taxon>
        <taxon>Magnoliopsida</taxon>
        <taxon>Liliopsida</taxon>
        <taxon>Poales</taxon>
        <taxon>Poaceae</taxon>
        <taxon>PACMAD clade</taxon>
        <taxon>Panicoideae</taxon>
        <taxon>Andropogonodae</taxon>
        <taxon>Andropogoneae</taxon>
        <taxon>Sorghinae</taxon>
        <taxon>Sorghum</taxon>
    </lineage>
</organism>
<protein>
    <submittedName>
        <fullName evidence="2">Uncharacterized protein</fullName>
    </submittedName>
</protein>
<reference evidence="3" key="2">
    <citation type="journal article" date="2018" name="Plant J.">
        <title>The Sorghum bicolor reference genome: improved assembly, gene annotations, a transcriptome atlas, and signatures of genome organization.</title>
        <authorList>
            <person name="McCormick R.F."/>
            <person name="Truong S.K."/>
            <person name="Sreedasyam A."/>
            <person name="Jenkins J."/>
            <person name="Shu S."/>
            <person name="Sims D."/>
            <person name="Kennedy M."/>
            <person name="Amirebrahimi M."/>
            <person name="Weers B.D."/>
            <person name="McKinley B."/>
            <person name="Mattison A."/>
            <person name="Morishige D.T."/>
            <person name="Grimwood J."/>
            <person name="Schmutz J."/>
            <person name="Mullet J.E."/>
        </authorList>
    </citation>
    <scope>NUCLEOTIDE SEQUENCE [LARGE SCALE GENOMIC DNA]</scope>
    <source>
        <strain evidence="3">cv. BTx623</strain>
    </source>
</reference>
<evidence type="ECO:0000256" key="1">
    <source>
        <dbReference type="SAM" id="MobiDB-lite"/>
    </source>
</evidence>
<dbReference type="Gramene" id="OQU89446">
    <property type="protein sequence ID" value="OQU89446"/>
    <property type="gene ID" value="SORBI_3002G190750"/>
</dbReference>
<evidence type="ECO:0000313" key="3">
    <source>
        <dbReference type="Proteomes" id="UP000000768"/>
    </source>
</evidence>
<keyword evidence="3" id="KW-1185">Reference proteome</keyword>
<accession>A0A1W0W524</accession>
<feature type="region of interest" description="Disordered" evidence="1">
    <location>
        <begin position="1"/>
        <end position="51"/>
    </location>
</feature>
<feature type="compositionally biased region" description="Polar residues" evidence="1">
    <location>
        <begin position="13"/>
        <end position="35"/>
    </location>
</feature>
<dbReference type="Proteomes" id="UP000000768">
    <property type="component" value="Chromosome 2"/>
</dbReference>
<reference evidence="2 3" key="1">
    <citation type="journal article" date="2009" name="Nature">
        <title>The Sorghum bicolor genome and the diversification of grasses.</title>
        <authorList>
            <person name="Paterson A.H."/>
            <person name="Bowers J.E."/>
            <person name="Bruggmann R."/>
            <person name="Dubchak I."/>
            <person name="Grimwood J."/>
            <person name="Gundlach H."/>
            <person name="Haberer G."/>
            <person name="Hellsten U."/>
            <person name="Mitros T."/>
            <person name="Poliakov A."/>
            <person name="Schmutz J."/>
            <person name="Spannagl M."/>
            <person name="Tang H."/>
            <person name="Wang X."/>
            <person name="Wicker T."/>
            <person name="Bharti A.K."/>
            <person name="Chapman J."/>
            <person name="Feltus F.A."/>
            <person name="Gowik U."/>
            <person name="Grigoriev I.V."/>
            <person name="Lyons E."/>
            <person name="Maher C.A."/>
            <person name="Martis M."/>
            <person name="Narechania A."/>
            <person name="Otillar R.P."/>
            <person name="Penning B.W."/>
            <person name="Salamov A.A."/>
            <person name="Wang Y."/>
            <person name="Zhang L."/>
            <person name="Carpita N.C."/>
            <person name="Freeling M."/>
            <person name="Gingle A.R."/>
            <person name="Hash C.T."/>
            <person name="Keller B."/>
            <person name="Klein P."/>
            <person name="Kresovich S."/>
            <person name="McCann M.C."/>
            <person name="Ming R."/>
            <person name="Peterson D.G."/>
            <person name="Mehboob-ur-Rahman"/>
            <person name="Ware D."/>
            <person name="Westhoff P."/>
            <person name="Mayer K.F."/>
            <person name="Messing J."/>
            <person name="Rokhsar D.S."/>
        </authorList>
    </citation>
    <scope>NUCLEOTIDE SEQUENCE [LARGE SCALE GENOMIC DNA]</scope>
    <source>
        <strain evidence="3">cv. BTx623</strain>
    </source>
</reference>
<dbReference type="EMBL" id="CM000761">
    <property type="protein sequence ID" value="OQU89446.1"/>
    <property type="molecule type" value="Genomic_DNA"/>
</dbReference>
<dbReference type="InParanoid" id="A0A1W0W524"/>
<sequence length="185" mass="20513">MFAGHIADGACQQGVTQARESPMTSSTGPSLNSHSGCCPPSQEQDTDSRRPGQCLSIQTAKGSVVFTVHLDGGWSRRFEDHGIRFNVGATQAEEGWVHRRLAVRVHAIQRAREAEMMRGRGRQRGRRLWKWLPPCSALRGCLIGASRSMPWSELWWVGYHRLGQLWCLEMAWPVSSSNGGPGLCT</sequence>
<dbReference type="AlphaFoldDB" id="A0A1W0W524"/>
<name>A0A1W0W524_SORBI</name>